<dbReference type="InterPro" id="IPR036847">
    <property type="entry name" value="RimP_C_sf"/>
</dbReference>
<feature type="region of interest" description="Disordered" evidence="1">
    <location>
        <begin position="260"/>
        <end position="282"/>
    </location>
</feature>
<protein>
    <submittedName>
        <fullName evidence="2">Uncharacterized protein</fullName>
    </submittedName>
</protein>
<evidence type="ECO:0000313" key="2">
    <source>
        <dbReference type="EMBL" id="KAL3771343.1"/>
    </source>
</evidence>
<reference evidence="2 3" key="1">
    <citation type="submission" date="2024-10" db="EMBL/GenBank/DDBJ databases">
        <title>Updated reference genomes for cyclostephanoid diatoms.</title>
        <authorList>
            <person name="Roberts W.R."/>
            <person name="Alverson A.J."/>
        </authorList>
    </citation>
    <scope>NUCLEOTIDE SEQUENCE [LARGE SCALE GENOMIC DNA]</scope>
    <source>
        <strain evidence="2 3">AJA276-08</strain>
    </source>
</reference>
<accession>A0ABD3N5M7</accession>
<evidence type="ECO:0000256" key="1">
    <source>
        <dbReference type="SAM" id="MobiDB-lite"/>
    </source>
</evidence>
<sequence>MTNPCRILPTMTATATAAAAFMALSSAPSIGAFAPPGQRRQQPRHPRRRPASASASTALRASPGSTGGAAGGERTPSSSGRRERRRYPASTVSDPHGPTPHLEADPFPEVDIDALPEMHYDESNHPVPHQPWRRGDTDGCHDPLTAPWRLEAEAIIADAVGLVGGSVVDVTWYMAKCVISLDERSLRNVVGYVDGPEVRIVYPDDSDVVGHVWDPNAPGGNNGDDDMEEMYTEEDEILDFEQYDEDTEYEILKANMPVEYDESTGKELPPREPRSREERAHDMREEWESRFLDEPRIERPNDGMFSHPVDTKALSVVSQAITTALSVEDVEDRLRILSRHDVVLTSPLDNPCVLDSQREFDDAIGLDVYVETRDPWGSNRVLFGKLVDRNALDVVINQDNAGRMVTIPHSMIHQVLLPSGLARGSARIKAGLTEDDDDGEEDDEDGEEGDDEYDDGGEDGGDDDDDDDNDEDDGGYLDVEEEEVFE</sequence>
<feature type="region of interest" description="Disordered" evidence="1">
    <location>
        <begin position="430"/>
        <end position="486"/>
    </location>
</feature>
<feature type="compositionally biased region" description="Basic and acidic residues" evidence="1">
    <location>
        <begin position="263"/>
        <end position="282"/>
    </location>
</feature>
<dbReference type="SUPFAM" id="SSF74942">
    <property type="entry name" value="YhbC-like, C-terminal domain"/>
    <property type="match status" value="1"/>
</dbReference>
<name>A0ABD3N5M7_9STRA</name>
<organism evidence="2 3">
    <name type="scientific">Stephanodiscus triporus</name>
    <dbReference type="NCBI Taxonomy" id="2934178"/>
    <lineage>
        <taxon>Eukaryota</taxon>
        <taxon>Sar</taxon>
        <taxon>Stramenopiles</taxon>
        <taxon>Ochrophyta</taxon>
        <taxon>Bacillariophyta</taxon>
        <taxon>Coscinodiscophyceae</taxon>
        <taxon>Thalassiosirophycidae</taxon>
        <taxon>Stephanodiscales</taxon>
        <taxon>Stephanodiscaceae</taxon>
        <taxon>Stephanodiscus</taxon>
    </lineage>
</organism>
<keyword evidence="3" id="KW-1185">Reference proteome</keyword>
<dbReference type="EMBL" id="JALLAZ020001605">
    <property type="protein sequence ID" value="KAL3771343.1"/>
    <property type="molecule type" value="Genomic_DNA"/>
</dbReference>
<feature type="compositionally biased region" description="Basic residues" evidence="1">
    <location>
        <begin position="41"/>
        <end position="50"/>
    </location>
</feature>
<dbReference type="Proteomes" id="UP001530315">
    <property type="component" value="Unassembled WGS sequence"/>
</dbReference>
<comment type="caution">
    <text evidence="2">The sequence shown here is derived from an EMBL/GenBank/DDBJ whole genome shotgun (WGS) entry which is preliminary data.</text>
</comment>
<feature type="compositionally biased region" description="Acidic residues" evidence="1">
    <location>
        <begin position="433"/>
        <end position="486"/>
    </location>
</feature>
<evidence type="ECO:0000313" key="3">
    <source>
        <dbReference type="Proteomes" id="UP001530315"/>
    </source>
</evidence>
<feature type="compositionally biased region" description="Low complexity" evidence="1">
    <location>
        <begin position="51"/>
        <end position="64"/>
    </location>
</feature>
<gene>
    <name evidence="2" type="ORF">ACHAW5_007246</name>
</gene>
<proteinExistence type="predicted"/>
<dbReference type="AlphaFoldDB" id="A0ABD3N5M7"/>
<feature type="region of interest" description="Disordered" evidence="1">
    <location>
        <begin position="31"/>
        <end position="107"/>
    </location>
</feature>